<dbReference type="InterPro" id="IPR038079">
    <property type="entry name" value="PA2021-like_sf"/>
</dbReference>
<dbReference type="Proteomes" id="UP000717995">
    <property type="component" value="Unassembled WGS sequence"/>
</dbReference>
<organism evidence="1 2">
    <name type="scientific">Zestomonas insulae</name>
    <dbReference type="NCBI Taxonomy" id="2809017"/>
    <lineage>
        <taxon>Bacteria</taxon>
        <taxon>Pseudomonadati</taxon>
        <taxon>Pseudomonadota</taxon>
        <taxon>Gammaproteobacteria</taxon>
        <taxon>Pseudomonadales</taxon>
        <taxon>Pseudomonadaceae</taxon>
        <taxon>Zestomonas</taxon>
    </lineage>
</organism>
<dbReference type="InterPro" id="IPR021564">
    <property type="entry name" value="DUF3203"/>
</dbReference>
<dbReference type="SUPFAM" id="SSF141447">
    <property type="entry name" value="PA2021-like"/>
    <property type="match status" value="1"/>
</dbReference>
<proteinExistence type="predicted"/>
<keyword evidence="2" id="KW-1185">Reference proteome</keyword>
<name>A0ABS2IJS8_9GAMM</name>
<comment type="caution">
    <text evidence="1">The sequence shown here is derived from an EMBL/GenBank/DDBJ whole genome shotgun (WGS) entry which is preliminary data.</text>
</comment>
<dbReference type="Pfam" id="PF11462">
    <property type="entry name" value="DUF3203"/>
    <property type="match status" value="1"/>
</dbReference>
<dbReference type="EMBL" id="JAFEUP010000004">
    <property type="protein sequence ID" value="MBM7062103.1"/>
    <property type="molecule type" value="Genomic_DNA"/>
</dbReference>
<evidence type="ECO:0000313" key="1">
    <source>
        <dbReference type="EMBL" id="MBM7062103.1"/>
    </source>
</evidence>
<reference evidence="1 2" key="1">
    <citation type="submission" date="2021-02" db="EMBL/GenBank/DDBJ databases">
        <authorList>
            <person name="Lee D.-H."/>
        </authorList>
    </citation>
    <scope>NUCLEOTIDE SEQUENCE [LARGE SCALE GENOMIC DNA]</scope>
    <source>
        <strain evidence="1 2">UL073</strain>
    </source>
</reference>
<gene>
    <name evidence="1" type="ORF">JQX08_15445</name>
</gene>
<accession>A0ABS2IJS8</accession>
<protein>
    <submittedName>
        <fullName evidence="1">DUF3203 family protein</fullName>
    </submittedName>
</protein>
<sequence>MAISIDVDKGSCTFDLEGARHERTIADLVIRTDHHARMSQVEVAGQQVHISEDDAQCLIGAGALDDRSHVKTGEI</sequence>
<dbReference type="Gene3D" id="3.40.1170.40">
    <property type="entry name" value="Protein of unknown function DUF3203"/>
    <property type="match status" value="1"/>
</dbReference>
<dbReference type="RefSeq" id="WP_205349284.1">
    <property type="nucleotide sequence ID" value="NZ_JAFEUP010000004.1"/>
</dbReference>
<evidence type="ECO:0000313" key="2">
    <source>
        <dbReference type="Proteomes" id="UP000717995"/>
    </source>
</evidence>